<dbReference type="GO" id="GO:0030247">
    <property type="term" value="F:polysaccharide binding"/>
    <property type="evidence" value="ECO:0007669"/>
    <property type="project" value="InterPro"/>
</dbReference>
<name>A0A1G1T4A3_9BACT</name>
<dbReference type="InterPro" id="IPR002909">
    <property type="entry name" value="IPT_dom"/>
</dbReference>
<sequence>MKFYSILPKAALGLALAGTLALGGCEKEDADVCGGTPTVSGVSSTTDRGTASGTGSLADWVIIHGTNLCNATKISFNDVDVSLADAYVTATEITVQVPRVVPKNVTNTLTVTTAGGTAQTSYKLDVPSLMALGMSNEYAAPGQLAAIVGNNFDLYEVTPEKGKILWDGTAVAITKTTADSVYFVVPANATPGAMLKVVDANGKETAVPGRYKDNRNVLFGYDTNGSVWGSDAFIATGPTPAPVNGPYVHIKQMIGEWVWTEFSTHNNIALPADVVKNPNNYVLRFEVNTLKPFNTNAVRLSIDGDAAATNTYTWAPATPFNTRGKWSTVTVPLSNFINKPTDLDKPLHECKFIFLGPGALDADISFDTFRIVPKD</sequence>
<reference evidence="4 5" key="1">
    <citation type="submission" date="2016-08" db="EMBL/GenBank/DDBJ databases">
        <title>Hymenobacter coccineus sp. nov., Hymenobacter lapidarius sp. nov. and Hymenobacter glacialis sp. nov., isolated from Antarctic soil.</title>
        <authorList>
            <person name="Sedlacek I."/>
            <person name="Kralova S."/>
            <person name="Kyrova K."/>
            <person name="Maslanova I."/>
            <person name="Stankova E."/>
            <person name="Vrbovska V."/>
            <person name="Nemec M."/>
            <person name="Bartak M."/>
            <person name="Svec P."/>
            <person name="Busse H.-J."/>
            <person name="Pantucek R."/>
        </authorList>
    </citation>
    <scope>NUCLEOTIDE SEQUENCE [LARGE SCALE GENOMIC DNA]</scope>
    <source>
        <strain evidence="4 5">CCM 8649</strain>
    </source>
</reference>
<keyword evidence="5" id="KW-1185">Reference proteome</keyword>
<proteinExistence type="predicted"/>
<protein>
    <submittedName>
        <fullName evidence="4">Uncharacterized protein</fullName>
    </submittedName>
</protein>
<dbReference type="Gene3D" id="2.60.40.10">
    <property type="entry name" value="Immunoglobulins"/>
    <property type="match status" value="2"/>
</dbReference>
<keyword evidence="1" id="KW-0732">Signal</keyword>
<evidence type="ECO:0000259" key="2">
    <source>
        <dbReference type="Pfam" id="PF01833"/>
    </source>
</evidence>
<dbReference type="PROSITE" id="PS51257">
    <property type="entry name" value="PROKAR_LIPOPROTEIN"/>
    <property type="match status" value="1"/>
</dbReference>
<dbReference type="InterPro" id="IPR040475">
    <property type="entry name" value="SGBP_B_XBD"/>
</dbReference>
<gene>
    <name evidence="4" type="ORF">BEN49_11045</name>
</gene>
<dbReference type="OrthoDB" id="660167at2"/>
<dbReference type="Pfam" id="PF18329">
    <property type="entry name" value="SGBP_B_XBD"/>
    <property type="match status" value="1"/>
</dbReference>
<dbReference type="AlphaFoldDB" id="A0A1G1T4A3"/>
<dbReference type="SUPFAM" id="SSF81296">
    <property type="entry name" value="E set domains"/>
    <property type="match status" value="1"/>
</dbReference>
<dbReference type="InterPro" id="IPR013783">
    <property type="entry name" value="Ig-like_fold"/>
</dbReference>
<evidence type="ECO:0000313" key="5">
    <source>
        <dbReference type="Proteomes" id="UP000177506"/>
    </source>
</evidence>
<comment type="caution">
    <text evidence="4">The sequence shown here is derived from an EMBL/GenBank/DDBJ whole genome shotgun (WGS) entry which is preliminary data.</text>
</comment>
<evidence type="ECO:0000256" key="1">
    <source>
        <dbReference type="SAM" id="SignalP"/>
    </source>
</evidence>
<feature type="signal peptide" evidence="1">
    <location>
        <begin position="1"/>
        <end position="23"/>
    </location>
</feature>
<organism evidence="4 5">
    <name type="scientific">Hymenobacter coccineus</name>
    <dbReference type="NCBI Taxonomy" id="1908235"/>
    <lineage>
        <taxon>Bacteria</taxon>
        <taxon>Pseudomonadati</taxon>
        <taxon>Bacteroidota</taxon>
        <taxon>Cytophagia</taxon>
        <taxon>Cytophagales</taxon>
        <taxon>Hymenobacteraceae</taxon>
        <taxon>Hymenobacter</taxon>
    </lineage>
</organism>
<feature type="domain" description="IPT/TIG" evidence="2">
    <location>
        <begin position="49"/>
        <end position="122"/>
    </location>
</feature>
<dbReference type="Proteomes" id="UP000177506">
    <property type="component" value="Unassembled WGS sequence"/>
</dbReference>
<evidence type="ECO:0000313" key="4">
    <source>
        <dbReference type="EMBL" id="OGX85693.1"/>
    </source>
</evidence>
<feature type="chain" id="PRO_5009578866" evidence="1">
    <location>
        <begin position="24"/>
        <end position="375"/>
    </location>
</feature>
<feature type="domain" description="Surface glycan-binding protein B xyloglucan binding" evidence="3">
    <location>
        <begin position="211"/>
        <end position="373"/>
    </location>
</feature>
<evidence type="ECO:0000259" key="3">
    <source>
        <dbReference type="Pfam" id="PF18329"/>
    </source>
</evidence>
<dbReference type="InterPro" id="IPR014756">
    <property type="entry name" value="Ig_E-set"/>
</dbReference>
<dbReference type="Pfam" id="PF01833">
    <property type="entry name" value="TIG"/>
    <property type="match status" value="1"/>
</dbReference>
<dbReference type="EMBL" id="MDZA01000385">
    <property type="protein sequence ID" value="OGX85693.1"/>
    <property type="molecule type" value="Genomic_DNA"/>
</dbReference>
<dbReference type="RefSeq" id="WP_070745791.1">
    <property type="nucleotide sequence ID" value="NZ_MDZA01000385.1"/>
</dbReference>
<accession>A0A1G1T4A3</accession>